<dbReference type="GO" id="GO:0034976">
    <property type="term" value="P:response to endoplasmic reticulum stress"/>
    <property type="evidence" value="ECO:0007669"/>
    <property type="project" value="TreeGrafter"/>
</dbReference>
<dbReference type="Pfam" id="PF13848">
    <property type="entry name" value="Thioredoxin_6"/>
    <property type="match status" value="1"/>
</dbReference>
<dbReference type="Gene3D" id="3.40.30.10">
    <property type="entry name" value="Glutaredoxin"/>
    <property type="match status" value="4"/>
</dbReference>
<dbReference type="CDD" id="cd02961">
    <property type="entry name" value="PDI_a_family"/>
    <property type="match status" value="1"/>
</dbReference>
<dbReference type="Pfam" id="PF00085">
    <property type="entry name" value="Thioredoxin"/>
    <property type="match status" value="2"/>
</dbReference>
<evidence type="ECO:0000313" key="5">
    <source>
        <dbReference type="Proteomes" id="UP000187209"/>
    </source>
</evidence>
<dbReference type="GO" id="GO:0006457">
    <property type="term" value="P:protein folding"/>
    <property type="evidence" value="ECO:0007669"/>
    <property type="project" value="TreeGrafter"/>
</dbReference>
<dbReference type="CDD" id="cd02981">
    <property type="entry name" value="PDI_b_family"/>
    <property type="match status" value="1"/>
</dbReference>
<evidence type="ECO:0000259" key="3">
    <source>
        <dbReference type="PROSITE" id="PS51352"/>
    </source>
</evidence>
<comment type="similarity">
    <text evidence="1">Belongs to the protein disulfide isomerase family.</text>
</comment>
<dbReference type="PANTHER" id="PTHR18929">
    <property type="entry name" value="PROTEIN DISULFIDE ISOMERASE"/>
    <property type="match status" value="1"/>
</dbReference>
<gene>
    <name evidence="4" type="ORF">SteCoe_1994</name>
</gene>
<dbReference type="SUPFAM" id="SSF52833">
    <property type="entry name" value="Thioredoxin-like"/>
    <property type="match status" value="4"/>
</dbReference>
<dbReference type="InterPro" id="IPR013766">
    <property type="entry name" value="Thioredoxin_domain"/>
</dbReference>
<dbReference type="OrthoDB" id="72053at2759"/>
<accession>A0A1R2D0R6</accession>
<evidence type="ECO:0000256" key="2">
    <source>
        <dbReference type="SAM" id="SignalP"/>
    </source>
</evidence>
<dbReference type="PROSITE" id="PS51352">
    <property type="entry name" value="THIOREDOXIN_2"/>
    <property type="match status" value="1"/>
</dbReference>
<proteinExistence type="inferred from homology"/>
<keyword evidence="2" id="KW-0732">Signal</keyword>
<evidence type="ECO:0000313" key="4">
    <source>
        <dbReference type="EMBL" id="OMJ94810.1"/>
    </source>
</evidence>
<sequence length="474" mass="55261">MLFCYWSLLILTLIAHSKILDEYGVWVIDDDNYEEALMIQHDLLIEFYTPSCEFCKEFSPDYSLAARTLAKNDPPIYVAKVDASVNIELVKRFSIKKYPTFKYIIDKEVIDYTGGYSEDRIVAWIKSRSNRHVKILNITEQIDKSIEENIITALLIDSLDSTQAHSFLTACKAINLVNFIQCACSACANKYTTSTPTLLLFKPYDERLIDYIGDFSSFSLISFINKNKLPSFIDFNQDAVELIFGDSNPGIFIFTTNRDFYEKWFRLLGKEYKGILLFSIVDADTTDWEKIAHFFDIKKLSEPVVVLLDTRNNQRDKYRLESEINEKNVKEFIEKWKNGMLEVYRKSQKIPEKLYENNVLVVVGECFDDVVMDMNKDVLIAFYIPYSRGWRDLVYEYEFLAEELEHLENLVFGKIDSTENQLKAIKVESTNSVYFFPADNKKGIEYNGEKNADGILEFVKKYAFYEITELKDEL</sequence>
<dbReference type="AlphaFoldDB" id="A0A1R2D0R6"/>
<comment type="caution">
    <text evidence="4">The sequence shown here is derived from an EMBL/GenBank/DDBJ whole genome shotgun (WGS) entry which is preliminary data.</text>
</comment>
<dbReference type="GO" id="GO:0005783">
    <property type="term" value="C:endoplasmic reticulum"/>
    <property type="evidence" value="ECO:0007669"/>
    <property type="project" value="TreeGrafter"/>
</dbReference>
<dbReference type="InterPro" id="IPR036249">
    <property type="entry name" value="Thioredoxin-like_sf"/>
</dbReference>
<dbReference type="EMBL" id="MPUH01000021">
    <property type="protein sequence ID" value="OMJ94810.1"/>
    <property type="molecule type" value="Genomic_DNA"/>
</dbReference>
<dbReference type="GO" id="GO:0003756">
    <property type="term" value="F:protein disulfide isomerase activity"/>
    <property type="evidence" value="ECO:0007669"/>
    <property type="project" value="TreeGrafter"/>
</dbReference>
<feature type="signal peptide" evidence="2">
    <location>
        <begin position="1"/>
        <end position="17"/>
    </location>
</feature>
<reference evidence="4 5" key="1">
    <citation type="submission" date="2016-11" db="EMBL/GenBank/DDBJ databases">
        <title>The macronuclear genome of Stentor coeruleus: a giant cell with tiny introns.</title>
        <authorList>
            <person name="Slabodnick M."/>
            <person name="Ruby J.G."/>
            <person name="Reiff S.B."/>
            <person name="Swart E.C."/>
            <person name="Gosai S."/>
            <person name="Prabakaran S."/>
            <person name="Witkowska E."/>
            <person name="Larue G.E."/>
            <person name="Fisher S."/>
            <person name="Freeman R.M."/>
            <person name="Gunawardena J."/>
            <person name="Chu W."/>
            <person name="Stover N.A."/>
            <person name="Gregory B.D."/>
            <person name="Nowacki M."/>
            <person name="Derisi J."/>
            <person name="Roy S.W."/>
            <person name="Marshall W.F."/>
            <person name="Sood P."/>
        </authorList>
    </citation>
    <scope>NUCLEOTIDE SEQUENCE [LARGE SCALE GENOMIC DNA]</scope>
    <source>
        <strain evidence="4">WM001</strain>
    </source>
</reference>
<name>A0A1R2D0R6_9CILI</name>
<keyword evidence="5" id="KW-1185">Reference proteome</keyword>
<organism evidence="4 5">
    <name type="scientific">Stentor coeruleus</name>
    <dbReference type="NCBI Taxonomy" id="5963"/>
    <lineage>
        <taxon>Eukaryota</taxon>
        <taxon>Sar</taxon>
        <taxon>Alveolata</taxon>
        <taxon>Ciliophora</taxon>
        <taxon>Postciliodesmatophora</taxon>
        <taxon>Heterotrichea</taxon>
        <taxon>Heterotrichida</taxon>
        <taxon>Stentoridae</taxon>
        <taxon>Stentor</taxon>
    </lineage>
</organism>
<feature type="domain" description="Thioredoxin" evidence="3">
    <location>
        <begin position="13"/>
        <end position="130"/>
    </location>
</feature>
<feature type="chain" id="PRO_5012819759" description="Thioredoxin domain-containing protein" evidence="2">
    <location>
        <begin position="18"/>
        <end position="474"/>
    </location>
</feature>
<evidence type="ECO:0000256" key="1">
    <source>
        <dbReference type="ARBA" id="ARBA00006347"/>
    </source>
</evidence>
<dbReference type="Proteomes" id="UP000187209">
    <property type="component" value="Unassembled WGS sequence"/>
</dbReference>
<dbReference type="PANTHER" id="PTHR18929:SF240">
    <property type="entry name" value="PROTEIN DISULFIDE-ISOMERASE"/>
    <property type="match status" value="1"/>
</dbReference>
<protein>
    <recommendedName>
        <fullName evidence="3">Thioredoxin domain-containing protein</fullName>
    </recommendedName>
</protein>